<dbReference type="RefSeq" id="WP_367875891.1">
    <property type="nucleotide sequence ID" value="NZ_JBFNXX010000001.1"/>
</dbReference>
<keyword evidence="3" id="KW-1185">Reference proteome</keyword>
<evidence type="ECO:0000256" key="1">
    <source>
        <dbReference type="SAM" id="Phobius"/>
    </source>
</evidence>
<reference evidence="2 3" key="1">
    <citation type="submission" date="2024-07" db="EMBL/GenBank/DDBJ databases">
        <title>Marimonas sp.nov., isolated from tidal-flat sediment.</title>
        <authorList>
            <person name="Jayan J.N."/>
            <person name="Lee S.S."/>
        </authorList>
    </citation>
    <scope>NUCLEOTIDE SEQUENCE [LARGE SCALE GENOMIC DNA]</scope>
    <source>
        <strain evidence="2 3">MJW-29</strain>
    </source>
</reference>
<feature type="transmembrane region" description="Helical" evidence="1">
    <location>
        <begin position="45"/>
        <end position="67"/>
    </location>
</feature>
<evidence type="ECO:0000313" key="2">
    <source>
        <dbReference type="EMBL" id="MEW9918189.1"/>
    </source>
</evidence>
<comment type="caution">
    <text evidence="2">The sequence shown here is derived from an EMBL/GenBank/DDBJ whole genome shotgun (WGS) entry which is preliminary data.</text>
</comment>
<accession>A0ABV3RIH7</accession>
<protein>
    <submittedName>
        <fullName evidence="2">Uncharacterized protein</fullName>
    </submittedName>
</protein>
<keyword evidence="1" id="KW-0472">Membrane</keyword>
<gene>
    <name evidence="2" type="ORF">AB2B41_01120</name>
</gene>
<dbReference type="Proteomes" id="UP001556098">
    <property type="component" value="Unassembled WGS sequence"/>
</dbReference>
<sequence length="83" mass="8723">MRLLETRYAPLMTSLWMIGLPLVLAFFAGAGAGTALDTIAGYAGAIFDIFGGASLILGAALLVWTVWSAWRAGEMSSQNEVNG</sequence>
<keyword evidence="1" id="KW-0812">Transmembrane</keyword>
<proteinExistence type="predicted"/>
<keyword evidence="1" id="KW-1133">Transmembrane helix</keyword>
<name>A0ABV3RIH7_9RHOB</name>
<dbReference type="EMBL" id="JBFNXX010000001">
    <property type="protein sequence ID" value="MEW9918189.1"/>
    <property type="molecule type" value="Genomic_DNA"/>
</dbReference>
<organism evidence="2 3">
    <name type="scientific">Sulfitobacter sediminis</name>
    <dbReference type="NCBI Taxonomy" id="3234186"/>
    <lineage>
        <taxon>Bacteria</taxon>
        <taxon>Pseudomonadati</taxon>
        <taxon>Pseudomonadota</taxon>
        <taxon>Alphaproteobacteria</taxon>
        <taxon>Rhodobacterales</taxon>
        <taxon>Roseobacteraceae</taxon>
        <taxon>Sulfitobacter</taxon>
    </lineage>
</organism>
<evidence type="ECO:0000313" key="3">
    <source>
        <dbReference type="Proteomes" id="UP001556098"/>
    </source>
</evidence>